<dbReference type="Proteomes" id="UP000790709">
    <property type="component" value="Unassembled WGS sequence"/>
</dbReference>
<name>A0ACB8B993_9AGAM</name>
<accession>A0ACB8B993</accession>
<keyword evidence="2" id="KW-1185">Reference proteome</keyword>
<gene>
    <name evidence="1" type="ORF">BV22DRAFT_1049359</name>
</gene>
<dbReference type="EMBL" id="MU266511">
    <property type="protein sequence ID" value="KAH7921783.1"/>
    <property type="molecule type" value="Genomic_DNA"/>
</dbReference>
<evidence type="ECO:0000313" key="2">
    <source>
        <dbReference type="Proteomes" id="UP000790709"/>
    </source>
</evidence>
<reference evidence="1" key="1">
    <citation type="journal article" date="2021" name="New Phytol.">
        <title>Evolutionary innovations through gain and loss of genes in the ectomycorrhizal Boletales.</title>
        <authorList>
            <person name="Wu G."/>
            <person name="Miyauchi S."/>
            <person name="Morin E."/>
            <person name="Kuo A."/>
            <person name="Drula E."/>
            <person name="Varga T."/>
            <person name="Kohler A."/>
            <person name="Feng B."/>
            <person name="Cao Y."/>
            <person name="Lipzen A."/>
            <person name="Daum C."/>
            <person name="Hundley H."/>
            <person name="Pangilinan J."/>
            <person name="Johnson J."/>
            <person name="Barry K."/>
            <person name="LaButti K."/>
            <person name="Ng V."/>
            <person name="Ahrendt S."/>
            <person name="Min B."/>
            <person name="Choi I.G."/>
            <person name="Park H."/>
            <person name="Plett J.M."/>
            <person name="Magnuson J."/>
            <person name="Spatafora J.W."/>
            <person name="Nagy L.G."/>
            <person name="Henrissat B."/>
            <person name="Grigoriev I.V."/>
            <person name="Yang Z.L."/>
            <person name="Xu J."/>
            <person name="Martin F.M."/>
        </authorList>
    </citation>
    <scope>NUCLEOTIDE SEQUENCE</scope>
    <source>
        <strain evidence="1">KUC20120723A-06</strain>
    </source>
</reference>
<organism evidence="1 2">
    <name type="scientific">Leucogyrophana mollusca</name>
    <dbReference type="NCBI Taxonomy" id="85980"/>
    <lineage>
        <taxon>Eukaryota</taxon>
        <taxon>Fungi</taxon>
        <taxon>Dikarya</taxon>
        <taxon>Basidiomycota</taxon>
        <taxon>Agaricomycotina</taxon>
        <taxon>Agaricomycetes</taxon>
        <taxon>Agaricomycetidae</taxon>
        <taxon>Boletales</taxon>
        <taxon>Boletales incertae sedis</taxon>
        <taxon>Leucogyrophana</taxon>
    </lineage>
</organism>
<evidence type="ECO:0000313" key="1">
    <source>
        <dbReference type="EMBL" id="KAH7921783.1"/>
    </source>
</evidence>
<sequence>MAALNAVGVQRMAIGRSPAASASQNPGGGTTPAPYLGGMSSSFNQANGLAGVPHDTSAVNPMQFNPPSGHQAPGYPPQFNANPTANTSFLDPSMSQPGLTHRQPQNVNQRQRGFLMSLSNVHVRRGNPLPPALTGLPYPPNYDPTNSPWKSIECSPTDVGVFRLAGKDVDLMKLWMLVFQAGGAAKVSHQNAWAQVLQHFDLPEHLPSPLPNGQRSVAAMLANYYAAILHPYESMYRQNLQEQNRQAMMAAGRQAGASQSPSIPGSGPNPPHPAMGGAPAGFLHQGQGNGTMGIPGQPMSNNHTSVTASSGSPHVNPSQSLPQSPHLRHTPSAPNLHSPGTVMAPDALADFLPNPQLNGTISGHNKSAQEVHEQDIPGTKRRLDSEESEGKRARLKTGDSEPPAPTSTSPALNRASLPPSTSVNPAVSPMPVSKPSRPQFTRTKVEYIPIAREVDTFGGRDLNAIEEEYARAQHRPMREINEWGTVDIEALTMSIRSRLTAELSYALTTFTVLSTMRGPTPGSGFPIAQCTDLFDEVLDLLEDEAFGDAPDAAEYRLSEDTQVLRYRELISMVYDEETVPFAALERQGSQNRELGPRHRPGNLILAVTNLLRNLSVIPDNMAFLAKHPRLLELVLRVCGVVTPSNGGPPQPASPALSLIDLIHVRKDAVHILSNLAMMISFPTASTPSSSTVRTASRSFELIASLLIEPSDAVPPMVLMKQSGVLPATPKPPPLADIALDALTRLGHTDHNRQVFSTVVPQLWIWRMLEALVRRLPIADADFGFLSREPWLCYLEKVTMAIYALSFLSPPELKQKIKTDRNLRFSQVMIRMVQRLMSTTVPEARTWYMVISRRAIEAMKVVDDGEDSFDTSQTTVPTLAFGMGFGESGETGVEKGTGLLGSCRDVAWDLLMQRDLEPIMFSELESLMRVE</sequence>
<protein>
    <submittedName>
        <fullName evidence="1">Uncharacterized protein</fullName>
    </submittedName>
</protein>
<proteinExistence type="predicted"/>
<comment type="caution">
    <text evidence="1">The sequence shown here is derived from an EMBL/GenBank/DDBJ whole genome shotgun (WGS) entry which is preliminary data.</text>
</comment>